<accession>A0ACB0I6I3</accession>
<protein>
    <submittedName>
        <fullName evidence="1">Uncharacterized protein</fullName>
    </submittedName>
</protein>
<sequence length="345" mass="39526">MDQKLISNWSNIKSVPENYIFPLESRPGDLKIPTSNSIPIIDLNEAQKDDSDRANTIHQIIKAAQEFGFFQVINHGILENEMKETMSVFKEVFQMSDEYKQKLYLDDDLKTCKRFTSSLRYETENVHLWRDSLRHPAHPLEDWQHLWPENPTEYRECVGNFSVKIKELGSRIMDLISEGLGLKCGYFDNDLTGSLIISINHYPPCPEPSLTLGLSKHKDPYLITILMQDGVSGLQVLKDGKWITVEPLPHAFVINIGHLLEIISKGKLKSAEHRAVTNSSQTRTSAAFFIAPSDDCLIEPAQDLTHYENNQPILRSFKYKEFLKNFFDTLGDTDLILKSFEPPKN</sequence>
<reference evidence="1" key="1">
    <citation type="submission" date="2023-10" db="EMBL/GenBank/DDBJ databases">
        <authorList>
            <person name="Rodriguez Cubillos JULIANA M."/>
            <person name="De Vega J."/>
        </authorList>
    </citation>
    <scope>NUCLEOTIDE SEQUENCE</scope>
</reference>
<name>A0ACB0I6I3_TRIPR</name>
<keyword evidence="2" id="KW-1185">Reference proteome</keyword>
<dbReference type="Proteomes" id="UP001177021">
    <property type="component" value="Unassembled WGS sequence"/>
</dbReference>
<evidence type="ECO:0000313" key="2">
    <source>
        <dbReference type="Proteomes" id="UP001177021"/>
    </source>
</evidence>
<dbReference type="EMBL" id="CASHSV030000001">
    <property type="protein sequence ID" value="CAJ2627671.1"/>
    <property type="molecule type" value="Genomic_DNA"/>
</dbReference>
<organism evidence="1 2">
    <name type="scientific">Trifolium pratense</name>
    <name type="common">Red clover</name>
    <dbReference type="NCBI Taxonomy" id="57577"/>
    <lineage>
        <taxon>Eukaryota</taxon>
        <taxon>Viridiplantae</taxon>
        <taxon>Streptophyta</taxon>
        <taxon>Embryophyta</taxon>
        <taxon>Tracheophyta</taxon>
        <taxon>Spermatophyta</taxon>
        <taxon>Magnoliopsida</taxon>
        <taxon>eudicotyledons</taxon>
        <taxon>Gunneridae</taxon>
        <taxon>Pentapetalae</taxon>
        <taxon>rosids</taxon>
        <taxon>fabids</taxon>
        <taxon>Fabales</taxon>
        <taxon>Fabaceae</taxon>
        <taxon>Papilionoideae</taxon>
        <taxon>50 kb inversion clade</taxon>
        <taxon>NPAAA clade</taxon>
        <taxon>Hologalegina</taxon>
        <taxon>IRL clade</taxon>
        <taxon>Trifolieae</taxon>
        <taxon>Trifolium</taxon>
    </lineage>
</organism>
<comment type="caution">
    <text evidence="1">The sequence shown here is derived from an EMBL/GenBank/DDBJ whole genome shotgun (WGS) entry which is preliminary data.</text>
</comment>
<evidence type="ECO:0000313" key="1">
    <source>
        <dbReference type="EMBL" id="CAJ2627671.1"/>
    </source>
</evidence>
<gene>
    <name evidence="1" type="ORF">MILVUS5_LOCUS73</name>
</gene>
<proteinExistence type="predicted"/>